<proteinExistence type="predicted"/>
<dbReference type="PANTHER" id="PTHR47706:SF11">
    <property type="entry name" value="ISOFLAVONE REDUCTASE FAMILY PROTEIN (AFU_ORTHOLOGUE AFUA_1G12510)"/>
    <property type="match status" value="1"/>
</dbReference>
<organism evidence="4 5">
    <name type="scientific">Coccidioides immitis RMSCC 2394</name>
    <dbReference type="NCBI Taxonomy" id="404692"/>
    <lineage>
        <taxon>Eukaryota</taxon>
        <taxon>Fungi</taxon>
        <taxon>Dikarya</taxon>
        <taxon>Ascomycota</taxon>
        <taxon>Pezizomycotina</taxon>
        <taxon>Eurotiomycetes</taxon>
        <taxon>Eurotiomycetidae</taxon>
        <taxon>Onygenales</taxon>
        <taxon>Onygenaceae</taxon>
        <taxon>Coccidioides</taxon>
    </lineage>
</organism>
<reference evidence="5" key="1">
    <citation type="journal article" date="2010" name="Genome Res.">
        <title>Population genomic sequencing of Coccidioides fungi reveals recent hybridization and transposon control.</title>
        <authorList>
            <person name="Neafsey D.E."/>
            <person name="Barker B.M."/>
            <person name="Sharpton T.J."/>
            <person name="Stajich J.E."/>
            <person name="Park D.J."/>
            <person name="Whiston E."/>
            <person name="Hung C.-Y."/>
            <person name="McMahan C."/>
            <person name="White J."/>
            <person name="Sykes S."/>
            <person name="Heiman D."/>
            <person name="Young S."/>
            <person name="Zeng Q."/>
            <person name="Abouelleil A."/>
            <person name="Aftuck L."/>
            <person name="Bessette D."/>
            <person name="Brown A."/>
            <person name="FitzGerald M."/>
            <person name="Lui A."/>
            <person name="Macdonald J.P."/>
            <person name="Priest M."/>
            <person name="Orbach M.J."/>
            <person name="Galgiani J.N."/>
            <person name="Kirkland T.N."/>
            <person name="Cole G.T."/>
            <person name="Birren B.W."/>
            <person name="Henn M.R."/>
            <person name="Taylor J.W."/>
            <person name="Rounsley S.D."/>
        </authorList>
    </citation>
    <scope>NUCLEOTIDE SEQUENCE [LARGE SCALE GENOMIC DNA]</scope>
    <source>
        <strain evidence="5">RMSCC 2394</strain>
    </source>
</reference>
<evidence type="ECO:0000313" key="4">
    <source>
        <dbReference type="EMBL" id="KMP08267.1"/>
    </source>
</evidence>
<dbReference type="AlphaFoldDB" id="A0A0J7BDR4"/>
<dbReference type="InterPro" id="IPR051609">
    <property type="entry name" value="NmrA/Isoflavone_reductase-like"/>
</dbReference>
<dbReference type="InterPro" id="IPR008030">
    <property type="entry name" value="NmrA-like"/>
</dbReference>
<evidence type="ECO:0000313" key="5">
    <source>
        <dbReference type="Proteomes" id="UP000054565"/>
    </source>
</evidence>
<dbReference type="PANTHER" id="PTHR47706">
    <property type="entry name" value="NMRA-LIKE FAMILY PROTEIN"/>
    <property type="match status" value="1"/>
</dbReference>
<dbReference type="Proteomes" id="UP000054565">
    <property type="component" value="Unassembled WGS sequence"/>
</dbReference>
<keyword evidence="2" id="KW-0560">Oxidoreductase</keyword>
<accession>A0A0J7BDR4</accession>
<gene>
    <name evidence="4" type="ORF">CIRG_07948</name>
</gene>
<dbReference type="Gene3D" id="3.90.25.10">
    <property type="entry name" value="UDP-galactose 4-epimerase, domain 1"/>
    <property type="match status" value="1"/>
</dbReference>
<dbReference type="InterPro" id="IPR036291">
    <property type="entry name" value="NAD(P)-bd_dom_sf"/>
</dbReference>
<name>A0A0J7BDR4_COCIT</name>
<keyword evidence="1" id="KW-0521">NADP</keyword>
<evidence type="ECO:0000256" key="1">
    <source>
        <dbReference type="ARBA" id="ARBA00022857"/>
    </source>
</evidence>
<dbReference type="STRING" id="404692.A0A0J7BDR4"/>
<feature type="domain" description="NmrA-like" evidence="3">
    <location>
        <begin position="14"/>
        <end position="249"/>
    </location>
</feature>
<evidence type="ECO:0000256" key="2">
    <source>
        <dbReference type="ARBA" id="ARBA00023002"/>
    </source>
</evidence>
<sequence length="323" mass="35148">MAQESDAPQLKARNLLLLGASGLIGSRILNAVVAAKSNFESIAVFTSASNLEKKPGLFEPLKAQGIRIITGDVNSENDVRAAYQGVDTVVSALGRDVLASQIPLIHLAASPSSSVKWFFPSEYGTDIEYSPASAHEKPHQQKLKVRAALNEVKDRLVHTYVVTGPFSDLYLGPGLPDIRGGAFRVKERRADLLGDGNGRISLTTMDDVGKLVVAALLHPTAARNRALKVNSFTTTPAEILHEFERQTGGQGWGNVTYTPLDELRKLEEDAWKNGPPGRATVLTLRRIWTEGGTLYEKRDNEIIGEPQMATLEQAVSQAIKEQE</sequence>
<dbReference type="Pfam" id="PF05368">
    <property type="entry name" value="NmrA"/>
    <property type="match status" value="1"/>
</dbReference>
<dbReference type="Gene3D" id="3.40.50.720">
    <property type="entry name" value="NAD(P)-binding Rossmann-like Domain"/>
    <property type="match status" value="1"/>
</dbReference>
<dbReference type="SUPFAM" id="SSF51735">
    <property type="entry name" value="NAD(P)-binding Rossmann-fold domains"/>
    <property type="match status" value="1"/>
</dbReference>
<evidence type="ECO:0000259" key="3">
    <source>
        <dbReference type="Pfam" id="PF05368"/>
    </source>
</evidence>
<dbReference type="GO" id="GO:0016491">
    <property type="term" value="F:oxidoreductase activity"/>
    <property type="evidence" value="ECO:0007669"/>
    <property type="project" value="UniProtKB-KW"/>
</dbReference>
<protein>
    <submittedName>
        <fullName evidence="4">Isoflavone reductase family protein</fullName>
    </submittedName>
</protein>
<dbReference type="EMBL" id="DS028097">
    <property type="protein sequence ID" value="KMP08267.1"/>
    <property type="molecule type" value="Genomic_DNA"/>
</dbReference>
<dbReference type="OrthoDB" id="419598at2759"/>